<keyword evidence="4" id="KW-0645">Protease</keyword>
<accession>A0A8E5NJ64</accession>
<evidence type="ECO:0000256" key="2">
    <source>
        <dbReference type="ARBA" id="ARBA00009941"/>
    </source>
</evidence>
<feature type="domain" description="Legumain prodomain" evidence="10">
    <location>
        <begin position="336"/>
        <end position="432"/>
    </location>
</feature>
<dbReference type="RefSeq" id="XP_049863689.1">
    <property type="nucleotide sequence ID" value="XM_050007732.1"/>
</dbReference>
<dbReference type="GeneID" id="126360693"/>
<dbReference type="FunFam" id="1.10.132.130:FF:000001">
    <property type="entry name" value="Vacuolar-processing enzyme beta-isozyme"/>
    <property type="match status" value="1"/>
</dbReference>
<dbReference type="PIRSF" id="PIRSF019663">
    <property type="entry name" value="Legumain"/>
    <property type="match status" value="1"/>
</dbReference>
<evidence type="ECO:0000259" key="10">
    <source>
        <dbReference type="Pfam" id="PF20985"/>
    </source>
</evidence>
<name>A0A8E5NJ64_SCHGR</name>
<dbReference type="RefSeq" id="XP_049863688.1">
    <property type="nucleotide sequence ID" value="XM_050007731.1"/>
</dbReference>
<dbReference type="CDD" id="cd21115">
    <property type="entry name" value="legumain_C"/>
    <property type="match status" value="1"/>
</dbReference>
<keyword evidence="7" id="KW-0788">Thiol protease</keyword>
<dbReference type="KEGG" id="sgre:126360693"/>
<reference evidence="11" key="1">
    <citation type="journal article" date="2021" name="J. Neurophysiol.">
        <title>Gene transcription changes in a locust model of noise-induced deafness.</title>
        <authorList>
            <person name="French A.S."/>
            <person name="Warren B."/>
        </authorList>
    </citation>
    <scope>NUCLEOTIDE SEQUENCE</scope>
</reference>
<dbReference type="Gene3D" id="3.40.50.1460">
    <property type="match status" value="1"/>
</dbReference>
<feature type="signal peptide" evidence="9">
    <location>
        <begin position="1"/>
        <end position="20"/>
    </location>
</feature>
<dbReference type="EMBL" id="MW962635">
    <property type="protein sequence ID" value="QVD39401.1"/>
    <property type="molecule type" value="mRNA"/>
</dbReference>
<organism evidence="11">
    <name type="scientific">Schistocerca gregaria</name>
    <name type="common">Desert locust</name>
    <name type="synonym">Gryllus gregarius</name>
    <dbReference type="NCBI Taxonomy" id="7010"/>
    <lineage>
        <taxon>Eukaryota</taxon>
        <taxon>Metazoa</taxon>
        <taxon>Ecdysozoa</taxon>
        <taxon>Arthropoda</taxon>
        <taxon>Hexapoda</taxon>
        <taxon>Insecta</taxon>
        <taxon>Pterygota</taxon>
        <taxon>Neoptera</taxon>
        <taxon>Polyneoptera</taxon>
        <taxon>Orthoptera</taxon>
        <taxon>Caelifera</taxon>
        <taxon>Acrididea</taxon>
        <taxon>Acridomorpha</taxon>
        <taxon>Acridoidea</taxon>
        <taxon>Acrididae</taxon>
        <taxon>Cyrtacanthacridinae</taxon>
        <taxon>Schistocerca</taxon>
    </lineage>
</organism>
<dbReference type="Pfam" id="PF20985">
    <property type="entry name" value="Legum_prodom"/>
    <property type="match status" value="1"/>
</dbReference>
<feature type="active site" evidence="8">
    <location>
        <position position="146"/>
    </location>
</feature>
<dbReference type="Gene3D" id="1.10.132.130">
    <property type="match status" value="1"/>
</dbReference>
<evidence type="ECO:0000256" key="4">
    <source>
        <dbReference type="ARBA" id="ARBA00022670"/>
    </source>
</evidence>
<dbReference type="InterPro" id="IPR001096">
    <property type="entry name" value="Peptidase_C13"/>
</dbReference>
<feature type="chain" id="PRO_5034547964" description="legumain" evidence="9">
    <location>
        <begin position="21"/>
        <end position="442"/>
    </location>
</feature>
<evidence type="ECO:0000256" key="7">
    <source>
        <dbReference type="ARBA" id="ARBA00022807"/>
    </source>
</evidence>
<dbReference type="InterPro" id="IPR048501">
    <property type="entry name" value="Legum_prodom"/>
</dbReference>
<proteinExistence type="evidence at transcript level"/>
<comment type="catalytic activity">
    <reaction evidence="1">
        <text>Hydrolysis of proteins and small molecule substrates at -Asn-|-Xaa- bonds.</text>
        <dbReference type="EC" id="3.4.22.34"/>
    </reaction>
</comment>
<dbReference type="AlphaFoldDB" id="A0A8E5NJ64"/>
<evidence type="ECO:0000256" key="9">
    <source>
        <dbReference type="SAM" id="SignalP"/>
    </source>
</evidence>
<dbReference type="GO" id="GO:0005773">
    <property type="term" value="C:vacuole"/>
    <property type="evidence" value="ECO:0007669"/>
    <property type="project" value="GOC"/>
</dbReference>
<evidence type="ECO:0000256" key="3">
    <source>
        <dbReference type="ARBA" id="ARBA00012628"/>
    </source>
</evidence>
<dbReference type="InterPro" id="IPR046427">
    <property type="entry name" value="Legumain_prodom_sf"/>
</dbReference>
<feature type="active site" description="Nucleophile" evidence="8">
    <location>
        <position position="187"/>
    </location>
</feature>
<dbReference type="GO" id="GO:0004197">
    <property type="term" value="F:cysteine-type endopeptidase activity"/>
    <property type="evidence" value="ECO:0007669"/>
    <property type="project" value="UniProtKB-EC"/>
</dbReference>
<evidence type="ECO:0000256" key="6">
    <source>
        <dbReference type="ARBA" id="ARBA00022801"/>
    </source>
</evidence>
<evidence type="ECO:0000313" key="11">
    <source>
        <dbReference type="EMBL" id="QVD39401.1"/>
    </source>
</evidence>
<evidence type="ECO:0000256" key="5">
    <source>
        <dbReference type="ARBA" id="ARBA00022729"/>
    </source>
</evidence>
<dbReference type="PANTHER" id="PTHR12000">
    <property type="entry name" value="HEMOGLOBINASE FAMILY MEMBER"/>
    <property type="match status" value="1"/>
</dbReference>
<dbReference type="GO" id="GO:0051603">
    <property type="term" value="P:proteolysis involved in protein catabolic process"/>
    <property type="evidence" value="ECO:0007669"/>
    <property type="project" value="TreeGrafter"/>
</dbReference>
<dbReference type="Pfam" id="PF01650">
    <property type="entry name" value="Peptidase_C13"/>
    <property type="match status" value="1"/>
</dbReference>
<keyword evidence="5 9" id="KW-0732">Signal</keyword>
<protein>
    <recommendedName>
        <fullName evidence="3">legumain</fullName>
        <ecNumber evidence="3">3.4.22.34</ecNumber>
    </recommendedName>
</protein>
<evidence type="ECO:0000256" key="8">
    <source>
        <dbReference type="PIRSR" id="PIRSR019663-1"/>
    </source>
</evidence>
<dbReference type="PRINTS" id="PR00776">
    <property type="entry name" value="HEMOGLOBNASE"/>
</dbReference>
<evidence type="ECO:0000256" key="1">
    <source>
        <dbReference type="ARBA" id="ARBA00000810"/>
    </source>
</evidence>
<dbReference type="GO" id="GO:0006624">
    <property type="term" value="P:vacuolar protein processing"/>
    <property type="evidence" value="ECO:0007669"/>
    <property type="project" value="TreeGrafter"/>
</dbReference>
<dbReference type="FunFam" id="3.40.50.1460:FF:000006">
    <property type="entry name" value="Legumain"/>
    <property type="match status" value="1"/>
</dbReference>
<comment type="similarity">
    <text evidence="2">Belongs to the peptidase C13 family.</text>
</comment>
<keyword evidence="6" id="KW-0378">Hydrolase</keyword>
<dbReference type="PANTHER" id="PTHR12000:SF42">
    <property type="entry name" value="LEGUMAIN"/>
    <property type="match status" value="1"/>
</dbReference>
<dbReference type="RefSeq" id="XP_049863690.1">
    <property type="nucleotide sequence ID" value="XM_050007733.1"/>
</dbReference>
<sequence>MLKTVFNFLTLTVALTVTQQLENGGKIWALLAAGSNGYDNYRHQADVCHAFQILRKNGIPEENIIVMMYDDVANSSENPWKGVLINEPNGTNVYEGVKKDYTGDDVTPENFLKVLTGDAEGMKGIGTGRVIQSGPNDHIFVNFADHGSVGFLVFPNGELYAQDLEKAFLKLVDNKKFSKMVVYIEACESGSMFEHLLPDNENIFVVTAADPHESSYAWCMYGPLNTFLGDVFSVNWMHDVEQTNLLQASLHHIFEEVRYETNTSHVEEYGDLNLGSMRAADFMGFTDHHKQPSPLPSEGCEQMLRVPSRHVPLAILQSKLERAQNREERNNIKFHIHRVVKMRRGLDQTVRKILKVAAEGDVTSVGRLERTKHSLTRTNMHCYKRLVTKFSDMCFKLSENPYALQRVPVFLNVCEEQHPSEEAVINAMEHVCTSKIKLTGVV</sequence>
<dbReference type="EC" id="3.4.22.34" evidence="3"/>
<dbReference type="OrthoDB" id="192611at2759"/>